<organism evidence="1 2">
    <name type="scientific">Actibacterium naphthalenivorans</name>
    <dbReference type="NCBI Taxonomy" id="1614693"/>
    <lineage>
        <taxon>Bacteria</taxon>
        <taxon>Pseudomonadati</taxon>
        <taxon>Pseudomonadota</taxon>
        <taxon>Alphaproteobacteria</taxon>
        <taxon>Rhodobacterales</taxon>
        <taxon>Roseobacteraceae</taxon>
        <taxon>Actibacterium</taxon>
    </lineage>
</organism>
<dbReference type="Proteomes" id="UP000585681">
    <property type="component" value="Unassembled WGS sequence"/>
</dbReference>
<name>A0A840CAP8_9RHOB</name>
<evidence type="ECO:0000313" key="1">
    <source>
        <dbReference type="EMBL" id="MBB4023134.1"/>
    </source>
</evidence>
<accession>A0A840CAP8</accession>
<comment type="caution">
    <text evidence="1">The sequence shown here is derived from an EMBL/GenBank/DDBJ whole genome shotgun (WGS) entry which is preliminary data.</text>
</comment>
<protein>
    <submittedName>
        <fullName evidence="1">Uncharacterized protein</fullName>
    </submittedName>
</protein>
<dbReference type="EMBL" id="JACIEQ010000004">
    <property type="protein sequence ID" value="MBB4023134.1"/>
    <property type="molecule type" value="Genomic_DNA"/>
</dbReference>
<keyword evidence="2" id="KW-1185">Reference proteome</keyword>
<reference evidence="1" key="1">
    <citation type="submission" date="2020-08" db="EMBL/GenBank/DDBJ databases">
        <title>Genomic Encyclopedia of Type Strains, Phase IV (KMG-IV): sequencing the most valuable type-strain genomes for metagenomic binning, comparative biology and taxonomic classification.</title>
        <authorList>
            <person name="Goeker M."/>
        </authorList>
    </citation>
    <scope>NUCLEOTIDE SEQUENCE [LARGE SCALE GENOMIC DNA]</scope>
    <source>
        <strain evidence="1">DSM 105040</strain>
    </source>
</reference>
<evidence type="ECO:0000313" key="2">
    <source>
        <dbReference type="Proteomes" id="UP000585681"/>
    </source>
</evidence>
<proteinExistence type="predicted"/>
<sequence>MAWLSTITFDQLAISFLTLATIRGAMVQLLPDDIAGPGGWLVDTGAE</sequence>
<gene>
    <name evidence="1" type="ORF">GGR17_002956</name>
</gene>
<dbReference type="RefSeq" id="WP_157445573.1">
    <property type="nucleotide sequence ID" value="NZ_JACIEQ010000004.1"/>
</dbReference>
<dbReference type="AlphaFoldDB" id="A0A840CAP8"/>